<dbReference type="EMBL" id="CALNXJ010000046">
    <property type="protein sequence ID" value="CAH3149951.1"/>
    <property type="molecule type" value="Genomic_DNA"/>
</dbReference>
<feature type="transmembrane region" description="Helical" evidence="22">
    <location>
        <begin position="240"/>
        <end position="262"/>
    </location>
</feature>
<gene>
    <name evidence="25" type="ORF">PMEA_00024603</name>
</gene>
<dbReference type="InterPro" id="IPR002000">
    <property type="entry name" value="Lysosome-assoc_membr_glycop"/>
</dbReference>
<feature type="region of interest" description="Disordered" evidence="21">
    <location>
        <begin position="322"/>
        <end position="366"/>
    </location>
</feature>
<keyword evidence="8" id="KW-0967">Endosome</keyword>
<evidence type="ECO:0000256" key="8">
    <source>
        <dbReference type="ARBA" id="ARBA00022753"/>
    </source>
</evidence>
<dbReference type="InterPro" id="IPR048528">
    <property type="entry name" value="Lamp2-like_luminal"/>
</dbReference>
<comment type="subcellular location">
    <subcellularLocation>
        <location evidence="4">Cell projection</location>
        <location evidence="4">Dendrite</location>
    </subcellularLocation>
    <subcellularLocation>
        <location evidence="17">Cell projection</location>
        <location evidence="17">Growth cone membrane</location>
        <topology evidence="17">Single-pass type I membrane protein</topology>
    </subcellularLocation>
    <subcellularLocation>
        <location evidence="15">Cytoplasmic vesicle</location>
        <location evidence="15">Secretory vesicle</location>
        <location evidence="15">Synaptic vesicle membrane</location>
        <topology evidence="15">Single-pass type I membrane protein</topology>
    </subcellularLocation>
    <subcellularLocation>
        <location evidence="2">Early endosome membrane</location>
        <topology evidence="2">Single-pass type I membrane protein</topology>
    </subcellularLocation>
    <subcellularLocation>
        <location evidence="1">Endoplasmic reticulum-Golgi intermediate compartment membrane</location>
        <topology evidence="1">Single-pass type I membrane protein</topology>
    </subcellularLocation>
    <subcellularLocation>
        <location evidence="20">Membrane</location>
        <topology evidence="20">Single-pass type I membrane protein</topology>
    </subcellularLocation>
    <subcellularLocation>
        <location evidence="3">Recycling endosome</location>
    </subcellularLocation>
</comment>
<evidence type="ECO:0000256" key="16">
    <source>
        <dbReference type="ARBA" id="ARBA00053950"/>
    </source>
</evidence>
<evidence type="ECO:0000313" key="26">
    <source>
        <dbReference type="Proteomes" id="UP001159428"/>
    </source>
</evidence>
<feature type="transmembrane region" description="Helical" evidence="22">
    <location>
        <begin position="7"/>
        <end position="25"/>
    </location>
</feature>
<accession>A0AAU9XM84</accession>
<evidence type="ECO:0000313" key="25">
    <source>
        <dbReference type="EMBL" id="CAH3149951.1"/>
    </source>
</evidence>
<evidence type="ECO:0000259" key="24">
    <source>
        <dbReference type="Pfam" id="PF21222"/>
    </source>
</evidence>
<keyword evidence="14" id="KW-0968">Cytoplasmic vesicle</keyword>
<dbReference type="PANTHER" id="PTHR11506">
    <property type="entry name" value="LYSOSOME-ASSOCIATED MEMBRANE GLYCOPROTEIN"/>
    <property type="match status" value="1"/>
</dbReference>
<evidence type="ECO:0000256" key="14">
    <source>
        <dbReference type="ARBA" id="ARBA00023329"/>
    </source>
</evidence>
<feature type="transmembrane region" description="Helical" evidence="22">
    <location>
        <begin position="971"/>
        <end position="993"/>
    </location>
</feature>
<dbReference type="Gene3D" id="2.40.160.110">
    <property type="match status" value="3"/>
</dbReference>
<evidence type="ECO:0000256" key="13">
    <source>
        <dbReference type="ARBA" id="ARBA00023273"/>
    </source>
</evidence>
<evidence type="ECO:0000256" key="9">
    <source>
        <dbReference type="ARBA" id="ARBA00022989"/>
    </source>
</evidence>
<evidence type="ECO:0000256" key="4">
    <source>
        <dbReference type="ARBA" id="ARBA00004279"/>
    </source>
</evidence>
<dbReference type="GO" id="GO:0031902">
    <property type="term" value="C:late endosome membrane"/>
    <property type="evidence" value="ECO:0007669"/>
    <property type="project" value="TreeGrafter"/>
</dbReference>
<evidence type="ECO:0000256" key="5">
    <source>
        <dbReference type="ARBA" id="ARBA00009644"/>
    </source>
</evidence>
<feature type="compositionally biased region" description="Low complexity" evidence="21">
    <location>
        <begin position="322"/>
        <end position="362"/>
    </location>
</feature>
<keyword evidence="12" id="KW-0325">Glycoprotein</keyword>
<evidence type="ECO:0000256" key="11">
    <source>
        <dbReference type="ARBA" id="ARBA00023136"/>
    </source>
</evidence>
<dbReference type="PROSITE" id="PS51407">
    <property type="entry name" value="LAMP_3"/>
    <property type="match status" value="3"/>
</dbReference>
<evidence type="ECO:0000256" key="21">
    <source>
        <dbReference type="SAM" id="MobiDB-lite"/>
    </source>
</evidence>
<evidence type="ECO:0000256" key="12">
    <source>
        <dbReference type="ARBA" id="ARBA00023180"/>
    </source>
</evidence>
<evidence type="ECO:0000256" key="6">
    <source>
        <dbReference type="ARBA" id="ARBA00022692"/>
    </source>
</evidence>
<sequence>MAQRTACLFQLYPCVFVGLVIFYLTSEVTANSTSTMVSSSISPSKASTSTIASSTVDFSTMPPKTQSPASGYGHFNISGAGGKPCLLLDISCAVTLQLQSEETFDLPLNAIPSGTCGEKTSFLSLAWKSESANMTISLTFLTVKDKWITTSLVFTYIKDISGSEWKVSAAQNNSEKLMMTAAKEKSFKCSESLDITLEGKSKVTVSIKKIKVQPFGSDFGEADVCSPTPGKNPAEPVDTIVPTVVGCVLAGLIVILIITYFVGRCKRTGYEKITTPTATTNATTAPVTTNATSPTNVTTLPVTTNATTLPVTTNVTTLPVTPNTTTLPVTTNTTNATTPIVTTNATTPPIVTTNATTTPTPTKQTTTRPPYGTYFIKNGDKYCLLAQFEAKFTINYTQYVKEGNKSNTATKAKQGTVVLDSNAKVNVAGSCGMLILTWNKTRPHYTLSIEFGRPKKLQASGDSSFTWWLSRVSLLANLTDNPEFPNATVSVVNASYTLFQNNSIHGTNGSYYYCKKDTKFTLKAKSKDNQVQADFTDWKVEPFVEKSGETDFGSGKDCYQDHPTTPSPTGGKDSDSDIVPIAVGCALAGLVLIVLIAYVIGRRKSHRGYEKIHDRCSIIRALLRRGFTTDAEQWKTTDITAETVFCHWMFVGATGSLTSASNLVQSSVVTHSFGKNTSIPSPRKTVTSTKVTVTSSSSSVVPSPRKTVKPGNLTVTASFNGTVTPQNMTITPSHMTTAVLNSSVMPPSTGTIRPTPVPTVLPSSTVHPTPTSLPPAPGNFTVKNNGTVCLFAYMAAKFDVTTSSKKLTFELPKNAKSSGECDTRSKDHPFIKLSWSTHSHDCSFTMHFEKFSKDTTTNTVTQYWMAANLTFSVKFNNSTTVFHSVKETFHALSAGIGDAYACPSAPAINLTAKKSIAEVTLTRFKFQPFGVKSGHFGNVTNCVLPTTPTASPSTSPPKTKQPNRQHESHRLAIAVGCSLAGLALVAVIGYLIWRHRSRNNQGGYRKL</sequence>
<evidence type="ECO:0000256" key="15">
    <source>
        <dbReference type="ARBA" id="ARBA00029428"/>
    </source>
</evidence>
<name>A0AAU9XM84_9CNID</name>
<keyword evidence="13" id="KW-0966">Cell projection</keyword>
<dbReference type="GO" id="GO:0005886">
    <property type="term" value="C:plasma membrane"/>
    <property type="evidence" value="ECO:0007669"/>
    <property type="project" value="UniProtKB-SubCell"/>
</dbReference>
<evidence type="ECO:0000256" key="3">
    <source>
        <dbReference type="ARBA" id="ARBA00004172"/>
    </source>
</evidence>
<evidence type="ECO:0000256" key="19">
    <source>
        <dbReference type="ARBA" id="ARBA00076257"/>
    </source>
</evidence>
<evidence type="ECO:0000259" key="23">
    <source>
        <dbReference type="Pfam" id="PF01299"/>
    </source>
</evidence>
<dbReference type="PANTHER" id="PTHR11506:SF35">
    <property type="entry name" value="LYSOSOME-ASSOCIATED MEMBRANE GLYCOPROTEIN 5"/>
    <property type="match status" value="1"/>
</dbReference>
<feature type="region of interest" description="Disordered" evidence="21">
    <location>
        <begin position="549"/>
        <end position="573"/>
    </location>
</feature>
<feature type="domain" description="Lysosome-associated membrane glycoprotein 2-like transmembrane" evidence="24">
    <location>
        <begin position="579"/>
        <end position="609"/>
    </location>
</feature>
<keyword evidence="26" id="KW-1185">Reference proteome</keyword>
<dbReference type="Proteomes" id="UP001159428">
    <property type="component" value="Unassembled WGS sequence"/>
</dbReference>
<feature type="domain" description="Lysosome-associated membrane glycoprotein 2-like luminal" evidence="23">
    <location>
        <begin position="73"/>
        <end position="216"/>
    </location>
</feature>
<dbReference type="AlphaFoldDB" id="A0AAU9XM84"/>
<feature type="domain" description="Lysosome-associated membrane glycoprotein 2-like luminal" evidence="23">
    <location>
        <begin position="775"/>
        <end position="932"/>
    </location>
</feature>
<evidence type="ECO:0000256" key="18">
    <source>
        <dbReference type="ARBA" id="ARBA00074379"/>
    </source>
</evidence>
<keyword evidence="6 20" id="KW-0812">Transmembrane</keyword>
<comment type="function">
    <text evidence="16">Plays a role in short-term synaptic plasticity in a subset of GABAergic neurons in the brain.</text>
</comment>
<evidence type="ECO:0000256" key="20">
    <source>
        <dbReference type="PROSITE-ProRule" id="PRU00740"/>
    </source>
</evidence>
<evidence type="ECO:0000256" key="7">
    <source>
        <dbReference type="ARBA" id="ARBA00022729"/>
    </source>
</evidence>
<proteinExistence type="inferred from homology"/>
<comment type="similarity">
    <text evidence="5 20">Belongs to the LAMP family.</text>
</comment>
<keyword evidence="9 22" id="KW-1133">Transmembrane helix</keyword>
<feature type="transmembrane region" description="Helical" evidence="22">
    <location>
        <begin position="578"/>
        <end position="600"/>
    </location>
</feature>
<feature type="region of interest" description="Disordered" evidence="21">
    <location>
        <begin position="946"/>
        <end position="967"/>
    </location>
</feature>
<evidence type="ECO:0000256" key="1">
    <source>
        <dbReference type="ARBA" id="ARBA00004151"/>
    </source>
</evidence>
<reference evidence="25 26" key="1">
    <citation type="submission" date="2022-05" db="EMBL/GenBank/DDBJ databases">
        <authorList>
            <consortium name="Genoscope - CEA"/>
            <person name="William W."/>
        </authorList>
    </citation>
    <scope>NUCLEOTIDE SEQUENCE [LARGE SCALE GENOMIC DNA]</scope>
</reference>
<dbReference type="GO" id="GO:0072594">
    <property type="term" value="P:establishment of protein localization to organelle"/>
    <property type="evidence" value="ECO:0007669"/>
    <property type="project" value="TreeGrafter"/>
</dbReference>
<dbReference type="InterPro" id="IPR048524">
    <property type="entry name" value="Lamp2-like_TM"/>
</dbReference>
<comment type="caution">
    <text evidence="20">Lacks conserved residue(s) required for the propagation of feature annotation.</text>
</comment>
<comment type="caution">
    <text evidence="25">The sequence shown here is derived from an EMBL/GenBank/DDBJ whole genome shotgun (WGS) entry which is preliminary data.</text>
</comment>
<protein>
    <recommendedName>
        <fullName evidence="18">Lysosome-associated membrane glycoprotein 5</fullName>
    </recommendedName>
    <alternativeName>
        <fullName evidence="19">Lysosome-associated membrane protein 5</fullName>
    </alternativeName>
</protein>
<feature type="compositionally biased region" description="Low complexity" evidence="21">
    <location>
        <begin position="946"/>
        <end position="960"/>
    </location>
</feature>
<dbReference type="Pfam" id="PF01299">
    <property type="entry name" value="Lamp2-like_luminal"/>
    <property type="match status" value="2"/>
</dbReference>
<keyword evidence="10" id="KW-0770">Synapse</keyword>
<dbReference type="Pfam" id="PF21222">
    <property type="entry name" value="Lamp2_2nd"/>
    <property type="match status" value="1"/>
</dbReference>
<evidence type="ECO:0000256" key="22">
    <source>
        <dbReference type="SAM" id="Phobius"/>
    </source>
</evidence>
<evidence type="ECO:0000256" key="10">
    <source>
        <dbReference type="ARBA" id="ARBA00023018"/>
    </source>
</evidence>
<dbReference type="CDD" id="cd12087">
    <property type="entry name" value="TM_EGFR-like"/>
    <property type="match status" value="1"/>
</dbReference>
<keyword evidence="11 20" id="KW-0472">Membrane</keyword>
<organism evidence="25 26">
    <name type="scientific">Pocillopora meandrina</name>
    <dbReference type="NCBI Taxonomy" id="46732"/>
    <lineage>
        <taxon>Eukaryota</taxon>
        <taxon>Metazoa</taxon>
        <taxon>Cnidaria</taxon>
        <taxon>Anthozoa</taxon>
        <taxon>Hexacorallia</taxon>
        <taxon>Scleractinia</taxon>
        <taxon>Astrocoeniina</taxon>
        <taxon>Pocilloporidae</taxon>
        <taxon>Pocillopora</taxon>
    </lineage>
</organism>
<dbReference type="GO" id="GO:0005765">
    <property type="term" value="C:lysosomal membrane"/>
    <property type="evidence" value="ECO:0007669"/>
    <property type="project" value="TreeGrafter"/>
</dbReference>
<keyword evidence="7" id="KW-0732">Signal</keyword>
<evidence type="ECO:0000256" key="17">
    <source>
        <dbReference type="ARBA" id="ARBA00060492"/>
    </source>
</evidence>
<evidence type="ECO:0000256" key="2">
    <source>
        <dbReference type="ARBA" id="ARBA00004158"/>
    </source>
</evidence>